<evidence type="ECO:0000313" key="6">
    <source>
        <dbReference type="Proteomes" id="UP000060602"/>
    </source>
</evidence>
<dbReference type="InterPro" id="IPR050179">
    <property type="entry name" value="Trans_hexapeptide_repeat"/>
</dbReference>
<dbReference type="Gene3D" id="3.40.50.20">
    <property type="match status" value="1"/>
</dbReference>
<dbReference type="InterPro" id="IPR011004">
    <property type="entry name" value="Trimer_LpxA-like_sf"/>
</dbReference>
<dbReference type="Gene3D" id="2.160.10.10">
    <property type="entry name" value="Hexapeptide repeat proteins"/>
    <property type="match status" value="1"/>
</dbReference>
<dbReference type="InterPro" id="IPR001451">
    <property type="entry name" value="Hexapep"/>
</dbReference>
<dbReference type="PANTHER" id="PTHR43300:SF7">
    <property type="entry name" value="UDP-N-ACETYLBACILLOSAMINE N-ACETYLTRANSFERASE"/>
    <property type="match status" value="1"/>
</dbReference>
<dbReference type="RefSeq" id="WP_061072970.1">
    <property type="nucleotide sequence ID" value="NZ_CP014060.2"/>
</dbReference>
<dbReference type="CDD" id="cd03360">
    <property type="entry name" value="LbH_AT_putative"/>
    <property type="match status" value="1"/>
</dbReference>
<feature type="site" description="Increases basicity of active site His" evidence="2">
    <location>
        <position position="142"/>
    </location>
</feature>
<dbReference type="InterPro" id="IPR041561">
    <property type="entry name" value="PglD_N"/>
</dbReference>
<name>A0A0X8P1G0_ALCXX</name>
<evidence type="ECO:0000256" key="1">
    <source>
        <dbReference type="ARBA" id="ARBA00007274"/>
    </source>
</evidence>
<organism evidence="5 6">
    <name type="scientific">Alcaligenes xylosoxydans xylosoxydans</name>
    <name type="common">Achromobacter xylosoxidans</name>
    <dbReference type="NCBI Taxonomy" id="85698"/>
    <lineage>
        <taxon>Bacteria</taxon>
        <taxon>Pseudomonadati</taxon>
        <taxon>Pseudomonadota</taxon>
        <taxon>Betaproteobacteria</taxon>
        <taxon>Burkholderiales</taxon>
        <taxon>Alcaligenaceae</taxon>
        <taxon>Achromobacter</taxon>
    </lineage>
</organism>
<dbReference type="SUPFAM" id="SSF51161">
    <property type="entry name" value="Trimeric LpxA-like enzymes"/>
    <property type="match status" value="1"/>
</dbReference>
<evidence type="ECO:0000256" key="2">
    <source>
        <dbReference type="PIRSR" id="PIRSR620019-1"/>
    </source>
</evidence>
<dbReference type="EMBL" id="CP014060">
    <property type="protein sequence ID" value="AMG38132.1"/>
    <property type="molecule type" value="Genomic_DNA"/>
</dbReference>
<feature type="binding site" evidence="3">
    <location>
        <position position="150"/>
    </location>
    <ligand>
        <name>acetyl-CoA</name>
        <dbReference type="ChEBI" id="CHEBI:57288"/>
    </ligand>
</feature>
<comment type="similarity">
    <text evidence="1">Belongs to the transferase hexapeptide repeat family.</text>
</comment>
<evidence type="ECO:0000259" key="4">
    <source>
        <dbReference type="Pfam" id="PF17836"/>
    </source>
</evidence>
<reference evidence="6" key="1">
    <citation type="submission" date="2015-12" db="EMBL/GenBank/DDBJ databases">
        <title>FDA dAtabase for Regulatory Grade micrObial Sequences (FDA-ARGOS): Supporting development and validation of Infectious Disease Dx tests.</title>
        <authorList>
            <person name="Case J."/>
            <person name="Tallon L."/>
            <person name="Sadzewicz L."/>
            <person name="Sengamalay N."/>
            <person name="Ott S."/>
            <person name="Godinez A."/>
            <person name="Nagaraj S."/>
            <person name="Nadendla S."/>
            <person name="Sichtig H."/>
        </authorList>
    </citation>
    <scope>NUCLEOTIDE SEQUENCE [LARGE SCALE GENOMIC DNA]</scope>
    <source>
        <strain evidence="6">FDAARGOS_147</strain>
    </source>
</reference>
<evidence type="ECO:0000313" key="5">
    <source>
        <dbReference type="EMBL" id="AMG38132.1"/>
    </source>
</evidence>
<dbReference type="NCBIfam" id="TIGR03570">
    <property type="entry name" value="NeuD_NnaD"/>
    <property type="match status" value="1"/>
</dbReference>
<gene>
    <name evidence="5" type="ORF">AL504_20185</name>
</gene>
<accession>A0A0X8P1G0</accession>
<dbReference type="AlphaFoldDB" id="A0A0X8P1G0"/>
<dbReference type="Pfam" id="PF17836">
    <property type="entry name" value="PglD_N"/>
    <property type="match status" value="1"/>
</dbReference>
<feature type="domain" description="PglD N-terminal" evidence="4">
    <location>
        <begin position="6"/>
        <end position="71"/>
    </location>
</feature>
<dbReference type="Pfam" id="PF14602">
    <property type="entry name" value="Hexapep_2"/>
    <property type="match status" value="1"/>
</dbReference>
<evidence type="ECO:0000256" key="3">
    <source>
        <dbReference type="PIRSR" id="PIRSR620019-2"/>
    </source>
</evidence>
<dbReference type="InterPro" id="IPR020019">
    <property type="entry name" value="AcTrfase_PglD-like"/>
</dbReference>
<protein>
    <recommendedName>
        <fullName evidence="4">PglD N-terminal domain-containing protein</fullName>
    </recommendedName>
</protein>
<sequence>MRDLPVIIVGAGGHGRVVADALQAAGRSVLGFTDNDPSAWGTTRCGAPVLGNDDVLRQHEPQSVLLANGLGTTRVSTLRRDVFLKLKAQGYRFATVVHPSATVSPQASIEEGCQVMARAVVQVGAAVAANTILNTGTIVDHDCAIGAHTHVATGATLSGGVKIGENCHIGAGATVIQGVSLGDECLVAAGAVVVRDAAARSRLAGVPARPMEKT</sequence>
<feature type="binding site" evidence="3">
    <location>
        <position position="71"/>
    </location>
    <ligand>
        <name>substrate</name>
    </ligand>
</feature>
<proteinExistence type="inferred from homology"/>
<feature type="active site" description="Proton acceptor" evidence="2">
    <location>
        <position position="141"/>
    </location>
</feature>
<dbReference type="PANTHER" id="PTHR43300">
    <property type="entry name" value="ACETYLTRANSFERASE"/>
    <property type="match status" value="1"/>
</dbReference>
<dbReference type="Proteomes" id="UP000060602">
    <property type="component" value="Chromosome"/>
</dbReference>